<feature type="domain" description="FAD-binding" evidence="5">
    <location>
        <begin position="13"/>
        <end position="364"/>
    </location>
</feature>
<dbReference type="Gene3D" id="3.50.50.60">
    <property type="entry name" value="FAD/NAD(P)-binding domain"/>
    <property type="match status" value="1"/>
</dbReference>
<accession>A0AAJ0GE22</accession>
<protein>
    <recommendedName>
        <fullName evidence="5">FAD-binding domain-containing protein</fullName>
    </recommendedName>
</protein>
<dbReference type="GO" id="GO:0071949">
    <property type="term" value="F:FAD binding"/>
    <property type="evidence" value="ECO:0007669"/>
    <property type="project" value="InterPro"/>
</dbReference>
<dbReference type="InterPro" id="IPR002938">
    <property type="entry name" value="FAD-bd"/>
</dbReference>
<reference evidence="6" key="1">
    <citation type="submission" date="2023-04" db="EMBL/GenBank/DDBJ databases">
        <title>Black Yeasts Isolated from many extreme environments.</title>
        <authorList>
            <person name="Coleine C."/>
            <person name="Stajich J.E."/>
            <person name="Selbmann L."/>
        </authorList>
    </citation>
    <scope>NUCLEOTIDE SEQUENCE</scope>
    <source>
        <strain evidence="6">CCFEE 5312</strain>
    </source>
</reference>
<dbReference type="InterPro" id="IPR050631">
    <property type="entry name" value="PheA/TfdB_FAD_monoxygenase"/>
</dbReference>
<keyword evidence="1" id="KW-0285">Flavoprotein</keyword>
<evidence type="ECO:0000256" key="3">
    <source>
        <dbReference type="ARBA" id="ARBA00023002"/>
    </source>
</evidence>
<keyword evidence="7" id="KW-1185">Reference proteome</keyword>
<dbReference type="SUPFAM" id="SSF51905">
    <property type="entry name" value="FAD/NAD(P)-binding domain"/>
    <property type="match status" value="1"/>
</dbReference>
<dbReference type="PRINTS" id="PR00420">
    <property type="entry name" value="RNGMNOXGNASE"/>
</dbReference>
<gene>
    <name evidence="6" type="ORF">LTR09_003458</name>
</gene>
<dbReference type="PANTHER" id="PTHR43476">
    <property type="entry name" value="3-(3-HYDROXY-PHENYL)PROPIONATE/3-HYDROXYCINNAMIC ACID HYDROXYLASE"/>
    <property type="match status" value="1"/>
</dbReference>
<dbReference type="GO" id="GO:0016491">
    <property type="term" value="F:oxidoreductase activity"/>
    <property type="evidence" value="ECO:0007669"/>
    <property type="project" value="UniProtKB-KW"/>
</dbReference>
<sequence>MASASNTKPPFEKVLIAGAGPSGLLLAILLAQHHIPTTVLEAWPYLDTRLRATQYGVPATRIFRRAGLLPDFRAASIPKFPSICWRRVADGEKLVEIDMSVVEDEEDRMVVLQLGEIIQIMYRHCVEKYGEWIDVRFNHKVLDAGEDEGSGKAWLDVEVGGEGEEKRKERMEADYVVGCDGSGSAVRRSLFGREWPGLTFDCRFIVQNVFYDGFEKYGWEGGNYMVDKEHWGLVARRGHGGLWRVTYGDPVPGLTDEEYLARRPSHFKNILPGAPDESQYRIEQTNLYNIHNRCVPSFKVGRILLAADAAHVCNPMGGYGCMTACLDVGGLADCLIGYYEGKAGEEILETYAKVRRDIFIKYVDARSIKNLDRVSKTDPWSVADTDKFFGILQELNKDKAKLKEFLLKVSSIEYDFTQHYDKQAQTNGLVNGGHQSQDQSEDVAAPVQLEV</sequence>
<dbReference type="Proteomes" id="UP001271007">
    <property type="component" value="Unassembled WGS sequence"/>
</dbReference>
<name>A0AAJ0GE22_9PEZI</name>
<evidence type="ECO:0000313" key="7">
    <source>
        <dbReference type="Proteomes" id="UP001271007"/>
    </source>
</evidence>
<dbReference type="InterPro" id="IPR036188">
    <property type="entry name" value="FAD/NAD-bd_sf"/>
</dbReference>
<dbReference type="EMBL" id="JAWDJX010000008">
    <property type="protein sequence ID" value="KAK3055538.1"/>
    <property type="molecule type" value="Genomic_DNA"/>
</dbReference>
<dbReference type="Gene3D" id="3.30.70.2450">
    <property type="match status" value="1"/>
</dbReference>
<dbReference type="Pfam" id="PF01494">
    <property type="entry name" value="FAD_binding_3"/>
    <property type="match status" value="1"/>
</dbReference>
<evidence type="ECO:0000256" key="1">
    <source>
        <dbReference type="ARBA" id="ARBA00022630"/>
    </source>
</evidence>
<keyword evidence="2" id="KW-0274">FAD</keyword>
<keyword evidence="3" id="KW-0560">Oxidoreductase</keyword>
<keyword evidence="4" id="KW-0520">NAD</keyword>
<evidence type="ECO:0000313" key="6">
    <source>
        <dbReference type="EMBL" id="KAK3055538.1"/>
    </source>
</evidence>
<dbReference type="AlphaFoldDB" id="A0AAJ0GE22"/>
<evidence type="ECO:0000256" key="4">
    <source>
        <dbReference type="ARBA" id="ARBA00023027"/>
    </source>
</evidence>
<evidence type="ECO:0000256" key="2">
    <source>
        <dbReference type="ARBA" id="ARBA00022827"/>
    </source>
</evidence>
<organism evidence="6 7">
    <name type="scientific">Extremus antarcticus</name>
    <dbReference type="NCBI Taxonomy" id="702011"/>
    <lineage>
        <taxon>Eukaryota</taxon>
        <taxon>Fungi</taxon>
        <taxon>Dikarya</taxon>
        <taxon>Ascomycota</taxon>
        <taxon>Pezizomycotina</taxon>
        <taxon>Dothideomycetes</taxon>
        <taxon>Dothideomycetidae</taxon>
        <taxon>Mycosphaerellales</taxon>
        <taxon>Extremaceae</taxon>
        <taxon>Extremus</taxon>
    </lineage>
</organism>
<proteinExistence type="predicted"/>
<evidence type="ECO:0000259" key="5">
    <source>
        <dbReference type="Pfam" id="PF01494"/>
    </source>
</evidence>
<dbReference type="PANTHER" id="PTHR43476:SF4">
    <property type="entry name" value="BLR0106 PROTEIN"/>
    <property type="match status" value="1"/>
</dbReference>
<comment type="caution">
    <text evidence="6">The sequence shown here is derived from an EMBL/GenBank/DDBJ whole genome shotgun (WGS) entry which is preliminary data.</text>
</comment>